<dbReference type="SUPFAM" id="SSF102588">
    <property type="entry name" value="LmbE-like"/>
    <property type="match status" value="1"/>
</dbReference>
<reference evidence="2" key="1">
    <citation type="submission" date="2015-10" db="EMBL/GenBank/DDBJ databases">
        <title>Niche specialization of a soil ammonia-oxidizing archaeon, Candidatus Nitrosocosmicus oleophilus.</title>
        <authorList>
            <person name="Jung M.-Y."/>
            <person name="Rhee S.-K."/>
        </authorList>
    </citation>
    <scope>NUCLEOTIDE SEQUENCE [LARGE SCALE GENOMIC DNA]</scope>
    <source>
        <strain evidence="2">MY3</strain>
    </source>
</reference>
<dbReference type="OrthoDB" id="70547at2157"/>
<dbReference type="Pfam" id="PF02585">
    <property type="entry name" value="PIG-L"/>
    <property type="match status" value="1"/>
</dbReference>
<dbReference type="InterPro" id="IPR024078">
    <property type="entry name" value="LmbE-like_dom_sf"/>
</dbReference>
<dbReference type="GeneID" id="60422418"/>
<dbReference type="InterPro" id="IPR003737">
    <property type="entry name" value="GlcNAc_PI_deacetylase-related"/>
</dbReference>
<dbReference type="PANTHER" id="PTHR12993:SF30">
    <property type="entry name" value="N-ACETYL-ALPHA-D-GLUCOSAMINYL L-MALATE DEACETYLASE 1"/>
    <property type="match status" value="1"/>
</dbReference>
<evidence type="ECO:0000313" key="2">
    <source>
        <dbReference type="Proteomes" id="UP000058925"/>
    </source>
</evidence>
<sequence>MSNAVKSENILVFGAHPDDLEIGMGGTISKLSRLGYNVKLVIATLPNFTQSDKKDERRMEAVRSSKVMGCPEPDFLDLPPEEMTHSRKLIGLMDKYMVDYKPVAVFTQWIGDSHQDHQALTKSVISGSRDTTDLYMYETTIPGGITEQAFRPQLFIDISDYMEPKKSALECFESQQLRCGPIWIGAIEGRAAFRGYQLNCKYAEAFEVIRISKW</sequence>
<dbReference type="Gene3D" id="3.40.50.10320">
    <property type="entry name" value="LmbE-like"/>
    <property type="match status" value="1"/>
</dbReference>
<organism evidence="1 2">
    <name type="scientific">Candidatus Nitrosocosmicus oleophilus</name>
    <dbReference type="NCBI Taxonomy" id="1353260"/>
    <lineage>
        <taxon>Archaea</taxon>
        <taxon>Nitrososphaerota</taxon>
        <taxon>Nitrososphaeria</taxon>
        <taxon>Nitrososphaerales</taxon>
        <taxon>Nitrososphaeraceae</taxon>
        <taxon>Candidatus Nitrosocosmicus</taxon>
    </lineage>
</organism>
<dbReference type="AlphaFoldDB" id="A0A654M126"/>
<protein>
    <submittedName>
        <fullName evidence="1">Glucosamine-6-phosphate deaminase-like protein</fullName>
    </submittedName>
</protein>
<evidence type="ECO:0000313" key="1">
    <source>
        <dbReference type="EMBL" id="ALI36670.1"/>
    </source>
</evidence>
<dbReference type="Proteomes" id="UP000058925">
    <property type="component" value="Chromosome"/>
</dbReference>
<gene>
    <name evidence="1" type="ORF">NMY3_02477</name>
</gene>
<proteinExistence type="predicted"/>
<dbReference type="KEGG" id="taa:NMY3_02477"/>
<dbReference type="RefSeq" id="WP_196815893.1">
    <property type="nucleotide sequence ID" value="NZ_CP012850.1"/>
</dbReference>
<dbReference type="EMBL" id="CP012850">
    <property type="protein sequence ID" value="ALI36670.1"/>
    <property type="molecule type" value="Genomic_DNA"/>
</dbReference>
<keyword evidence="2" id="KW-1185">Reference proteome</keyword>
<dbReference type="GO" id="GO:0016811">
    <property type="term" value="F:hydrolase activity, acting on carbon-nitrogen (but not peptide) bonds, in linear amides"/>
    <property type="evidence" value="ECO:0007669"/>
    <property type="project" value="TreeGrafter"/>
</dbReference>
<accession>A0A654M126</accession>
<name>A0A654M126_9ARCH</name>
<dbReference type="PANTHER" id="PTHR12993">
    <property type="entry name" value="N-ACETYLGLUCOSAMINYL-PHOSPHATIDYLINOSITOL DE-N-ACETYLASE-RELATED"/>
    <property type="match status" value="1"/>
</dbReference>